<protein>
    <recommendedName>
        <fullName evidence="3">Tc1-like transposase DDE domain-containing protein</fullName>
    </recommendedName>
</protein>
<keyword evidence="2" id="KW-1185">Reference proteome</keyword>
<dbReference type="GO" id="GO:0003676">
    <property type="term" value="F:nucleic acid binding"/>
    <property type="evidence" value="ECO:0007669"/>
    <property type="project" value="InterPro"/>
</dbReference>
<evidence type="ECO:0008006" key="3">
    <source>
        <dbReference type="Google" id="ProtNLM"/>
    </source>
</evidence>
<name>A0A6A7BNX1_9PEZI</name>
<dbReference type="AlphaFoldDB" id="A0A6A7BNX1"/>
<dbReference type="OrthoDB" id="5410741at2759"/>
<organism evidence="1 2">
    <name type="scientific">Piedraia hortae CBS 480.64</name>
    <dbReference type="NCBI Taxonomy" id="1314780"/>
    <lineage>
        <taxon>Eukaryota</taxon>
        <taxon>Fungi</taxon>
        <taxon>Dikarya</taxon>
        <taxon>Ascomycota</taxon>
        <taxon>Pezizomycotina</taxon>
        <taxon>Dothideomycetes</taxon>
        <taxon>Dothideomycetidae</taxon>
        <taxon>Capnodiales</taxon>
        <taxon>Piedraiaceae</taxon>
        <taxon>Piedraia</taxon>
    </lineage>
</organism>
<accession>A0A6A7BNX1</accession>
<dbReference type="Gene3D" id="3.30.420.10">
    <property type="entry name" value="Ribonuclease H-like superfamily/Ribonuclease H"/>
    <property type="match status" value="1"/>
</dbReference>
<dbReference type="EMBL" id="MU006068">
    <property type="protein sequence ID" value="KAF2857101.1"/>
    <property type="molecule type" value="Genomic_DNA"/>
</dbReference>
<dbReference type="InterPro" id="IPR036397">
    <property type="entry name" value="RNaseH_sf"/>
</dbReference>
<evidence type="ECO:0000313" key="2">
    <source>
        <dbReference type="Proteomes" id="UP000799421"/>
    </source>
</evidence>
<evidence type="ECO:0000313" key="1">
    <source>
        <dbReference type="EMBL" id="KAF2857101.1"/>
    </source>
</evidence>
<gene>
    <name evidence="1" type="ORF">K470DRAFT_261135</name>
</gene>
<dbReference type="Proteomes" id="UP000799421">
    <property type="component" value="Unassembled WGS sequence"/>
</dbReference>
<proteinExistence type="predicted"/>
<reference evidence="1" key="1">
    <citation type="journal article" date="2020" name="Stud. Mycol.">
        <title>101 Dothideomycetes genomes: a test case for predicting lifestyles and emergence of pathogens.</title>
        <authorList>
            <person name="Haridas S."/>
            <person name="Albert R."/>
            <person name="Binder M."/>
            <person name="Bloem J."/>
            <person name="Labutti K."/>
            <person name="Salamov A."/>
            <person name="Andreopoulos B."/>
            <person name="Baker S."/>
            <person name="Barry K."/>
            <person name="Bills G."/>
            <person name="Bluhm B."/>
            <person name="Cannon C."/>
            <person name="Castanera R."/>
            <person name="Culley D."/>
            <person name="Daum C."/>
            <person name="Ezra D."/>
            <person name="Gonzalez J."/>
            <person name="Henrissat B."/>
            <person name="Kuo A."/>
            <person name="Liang C."/>
            <person name="Lipzen A."/>
            <person name="Lutzoni F."/>
            <person name="Magnuson J."/>
            <person name="Mondo S."/>
            <person name="Nolan M."/>
            <person name="Ohm R."/>
            <person name="Pangilinan J."/>
            <person name="Park H.-J."/>
            <person name="Ramirez L."/>
            <person name="Alfaro M."/>
            <person name="Sun H."/>
            <person name="Tritt A."/>
            <person name="Yoshinaga Y."/>
            <person name="Zwiers L.-H."/>
            <person name="Turgeon B."/>
            <person name="Goodwin S."/>
            <person name="Spatafora J."/>
            <person name="Crous P."/>
            <person name="Grigoriev I."/>
        </authorList>
    </citation>
    <scope>NUCLEOTIDE SEQUENCE</scope>
    <source>
        <strain evidence="1">CBS 480.64</strain>
    </source>
</reference>
<sequence>MAFFRDQGVEVIDDWPPYSPDLNSIEQIWVHLKRKVYESKPDIDCITNKAHQVAMLEEALPFAWKLIRREIVESLVDSMKERIEAIIATDGWYTCL</sequence>